<dbReference type="PROSITE" id="PS50850">
    <property type="entry name" value="MFS"/>
    <property type="match status" value="1"/>
</dbReference>
<dbReference type="InterPro" id="IPR011701">
    <property type="entry name" value="MFS"/>
</dbReference>
<evidence type="ECO:0000256" key="2">
    <source>
        <dbReference type="ARBA" id="ARBA00006727"/>
    </source>
</evidence>
<dbReference type="Gene3D" id="1.20.1250.20">
    <property type="entry name" value="MFS general substrate transporter like domains"/>
    <property type="match status" value="2"/>
</dbReference>
<feature type="transmembrane region" description="Helical" evidence="3">
    <location>
        <begin position="361"/>
        <end position="383"/>
    </location>
</feature>
<keyword evidence="3" id="KW-1133">Transmembrane helix</keyword>
<dbReference type="GO" id="GO:0016020">
    <property type="term" value="C:membrane"/>
    <property type="evidence" value="ECO:0007669"/>
    <property type="project" value="UniProtKB-SubCell"/>
</dbReference>
<comment type="similarity">
    <text evidence="2">Belongs to the major facilitator superfamily. Monocarboxylate porter (TC 2.A.1.13) family.</text>
</comment>
<evidence type="ECO:0000256" key="3">
    <source>
        <dbReference type="SAM" id="Phobius"/>
    </source>
</evidence>
<dbReference type="InterPro" id="IPR050327">
    <property type="entry name" value="Proton-linked_MCT"/>
</dbReference>
<evidence type="ECO:0000259" key="4">
    <source>
        <dbReference type="PROSITE" id="PS50850"/>
    </source>
</evidence>
<feature type="transmembrane region" description="Helical" evidence="3">
    <location>
        <begin position="123"/>
        <end position="144"/>
    </location>
</feature>
<evidence type="ECO:0000313" key="6">
    <source>
        <dbReference type="Proteomes" id="UP000807353"/>
    </source>
</evidence>
<gene>
    <name evidence="5" type="ORF">BDZ94DRAFT_1282577</name>
</gene>
<keyword evidence="3" id="KW-0472">Membrane</keyword>
<feature type="transmembrane region" description="Helical" evidence="3">
    <location>
        <begin position="218"/>
        <end position="236"/>
    </location>
</feature>
<organism evidence="5 6">
    <name type="scientific">Collybia nuda</name>
    <dbReference type="NCBI Taxonomy" id="64659"/>
    <lineage>
        <taxon>Eukaryota</taxon>
        <taxon>Fungi</taxon>
        <taxon>Dikarya</taxon>
        <taxon>Basidiomycota</taxon>
        <taxon>Agaricomycotina</taxon>
        <taxon>Agaricomycetes</taxon>
        <taxon>Agaricomycetidae</taxon>
        <taxon>Agaricales</taxon>
        <taxon>Tricholomatineae</taxon>
        <taxon>Clitocybaceae</taxon>
        <taxon>Collybia</taxon>
    </lineage>
</organism>
<feature type="transmembrane region" description="Helical" evidence="3">
    <location>
        <begin position="427"/>
        <end position="449"/>
    </location>
</feature>
<comment type="subcellular location">
    <subcellularLocation>
        <location evidence="1">Membrane</location>
        <topology evidence="1">Multi-pass membrane protein</topology>
    </subcellularLocation>
</comment>
<dbReference type="EMBL" id="MU150264">
    <property type="protein sequence ID" value="KAF9463208.1"/>
    <property type="molecule type" value="Genomic_DNA"/>
</dbReference>
<dbReference type="Pfam" id="PF07690">
    <property type="entry name" value="MFS_1"/>
    <property type="match status" value="1"/>
</dbReference>
<accession>A0A9P6CJW5</accession>
<dbReference type="GO" id="GO:0022857">
    <property type="term" value="F:transmembrane transporter activity"/>
    <property type="evidence" value="ECO:0007669"/>
    <property type="project" value="InterPro"/>
</dbReference>
<feature type="domain" description="Major facilitator superfamily (MFS) profile" evidence="4">
    <location>
        <begin position="267"/>
        <end position="459"/>
    </location>
</feature>
<feature type="transmembrane region" description="Helical" evidence="3">
    <location>
        <begin position="333"/>
        <end position="355"/>
    </location>
</feature>
<dbReference type="PANTHER" id="PTHR11360">
    <property type="entry name" value="MONOCARBOXYLATE TRANSPORTER"/>
    <property type="match status" value="1"/>
</dbReference>
<feature type="transmembrane region" description="Helical" evidence="3">
    <location>
        <begin position="395"/>
        <end position="415"/>
    </location>
</feature>
<keyword evidence="6" id="KW-1185">Reference proteome</keyword>
<comment type="caution">
    <text evidence="5">The sequence shown here is derived from an EMBL/GenBank/DDBJ whole genome shotgun (WGS) entry which is preliminary data.</text>
</comment>
<evidence type="ECO:0000256" key="1">
    <source>
        <dbReference type="ARBA" id="ARBA00004141"/>
    </source>
</evidence>
<feature type="transmembrane region" description="Helical" evidence="3">
    <location>
        <begin position="185"/>
        <end position="206"/>
    </location>
</feature>
<sequence length="459" mass="50330">MSVDSQSSTLHIETSVSPPFTEKSINEEESGGQVQDNSIVCLTSDGGLDAWMTVAGTWLIQFCTYGYISAFGAYQDFYTRILHLSFKNLCSFTPPKKSWIGSFQLFMQYAPGVLVGRAFDAGYFRYMIAAGSILQVFSMFMLSLTQRGQYYQVFLSQAVGMGLGQSLLFLPSITIIGHHFKRRRALATGIALSGASVGGIIWPIMLNQLRDRVSFANGIRATGALAGFFLLIANIITKSKPSMNMRTLQQTANSIKPNFRDIFSDSAYLISIGAAFCISLGLFFPYFYLQLYAVEKGIAEGLTFYVVTILNAGSFFGRLLPNFIADRIGPYNMLIPCLIISSILAFSIFGIHSFAGVVVFSFLYGFWSGSYVSLIPSLLTQLCTHPGEHGTRMGLAFTLVAIALLTGSPIEGALIKTGSTEYTWPKSVIFCGIMVLFGAILMVLSRHIFVRRKGNGSRV</sequence>
<feature type="transmembrane region" description="Helical" evidence="3">
    <location>
        <begin position="150"/>
        <end position="173"/>
    </location>
</feature>
<dbReference type="SUPFAM" id="SSF103473">
    <property type="entry name" value="MFS general substrate transporter"/>
    <property type="match status" value="1"/>
</dbReference>
<dbReference type="OrthoDB" id="6499973at2759"/>
<feature type="transmembrane region" description="Helical" evidence="3">
    <location>
        <begin position="301"/>
        <end position="321"/>
    </location>
</feature>
<evidence type="ECO:0000313" key="5">
    <source>
        <dbReference type="EMBL" id="KAF9463208.1"/>
    </source>
</evidence>
<dbReference type="InterPro" id="IPR020846">
    <property type="entry name" value="MFS_dom"/>
</dbReference>
<dbReference type="PANTHER" id="PTHR11360:SF234">
    <property type="entry name" value="MFS-TYPE TRANSPORTER DBAD-RELATED"/>
    <property type="match status" value="1"/>
</dbReference>
<feature type="transmembrane region" description="Helical" evidence="3">
    <location>
        <begin position="266"/>
        <end position="289"/>
    </location>
</feature>
<dbReference type="InterPro" id="IPR036259">
    <property type="entry name" value="MFS_trans_sf"/>
</dbReference>
<reference evidence="5" key="1">
    <citation type="submission" date="2020-11" db="EMBL/GenBank/DDBJ databases">
        <authorList>
            <consortium name="DOE Joint Genome Institute"/>
            <person name="Ahrendt S."/>
            <person name="Riley R."/>
            <person name="Andreopoulos W."/>
            <person name="Labutti K."/>
            <person name="Pangilinan J."/>
            <person name="Ruiz-Duenas F.J."/>
            <person name="Barrasa J.M."/>
            <person name="Sanchez-Garcia M."/>
            <person name="Camarero S."/>
            <person name="Miyauchi S."/>
            <person name="Serrano A."/>
            <person name="Linde D."/>
            <person name="Babiker R."/>
            <person name="Drula E."/>
            <person name="Ayuso-Fernandez I."/>
            <person name="Pacheco R."/>
            <person name="Padilla G."/>
            <person name="Ferreira P."/>
            <person name="Barriuso J."/>
            <person name="Kellner H."/>
            <person name="Castanera R."/>
            <person name="Alfaro M."/>
            <person name="Ramirez L."/>
            <person name="Pisabarro A.G."/>
            <person name="Kuo A."/>
            <person name="Tritt A."/>
            <person name="Lipzen A."/>
            <person name="He G."/>
            <person name="Yan M."/>
            <person name="Ng V."/>
            <person name="Cullen D."/>
            <person name="Martin F."/>
            <person name="Rosso M.-N."/>
            <person name="Henrissat B."/>
            <person name="Hibbett D."/>
            <person name="Martinez A.T."/>
            <person name="Grigoriev I.V."/>
        </authorList>
    </citation>
    <scope>NUCLEOTIDE SEQUENCE</scope>
    <source>
        <strain evidence="5">CBS 247.69</strain>
    </source>
</reference>
<name>A0A9P6CJW5_9AGAR</name>
<dbReference type="Proteomes" id="UP000807353">
    <property type="component" value="Unassembled WGS sequence"/>
</dbReference>
<keyword evidence="3" id="KW-0812">Transmembrane</keyword>
<proteinExistence type="inferred from homology"/>
<dbReference type="AlphaFoldDB" id="A0A9P6CJW5"/>
<protein>
    <submittedName>
        <fullName evidence="5">Major facilitator superfamily domain-containing protein</fullName>
    </submittedName>
</protein>